<dbReference type="SUPFAM" id="SSF53137">
    <property type="entry name" value="Translational machinery components"/>
    <property type="match status" value="1"/>
</dbReference>
<dbReference type="Pfam" id="PF18844">
    <property type="entry name" value="baeRF_family2"/>
    <property type="match status" value="1"/>
</dbReference>
<sequence>MSIERGNTDRAADLAGMTGQGSLADLLSATGTATVAYIDGHGPRPQVEEEAARDAVVARLEEAGAPAADVAAISAALPAKDGTPSPSARYLLARDGAVVVDEVFPGARLGPERTCSGPVPEIVPLLRHLARGSRYLVIETGREGAEIRLERGDRHTPERAEEVEGRADSLTKVQAGGWSHARYQRAAEEVWKHNQSEVAAAVDRLVEEQRPDFIVLAGDVRARQVLRDRLGEASLRLVTEYESHTRADGADEGGLANAISEIAEQRIRDEIASVVDRARADDGSAGAEGVSAVVDALQQARVDTLLLDAGILSDERTLRALDAQPWVADAEHGEFDAATLADVPLSEGLARAAVLTGARVLFREEEFDAPDEPRGPAATPEPIAALRWAEGSV</sequence>
<reference evidence="1" key="1">
    <citation type="submission" date="2021-03" db="EMBL/GenBank/DDBJ databases">
        <title>Leucobacter chromiisoli sp. nov., isolated from chromium-containing soil of chemical plant.</title>
        <authorList>
            <person name="Xu Z."/>
        </authorList>
    </citation>
    <scope>NUCLEOTIDE SEQUENCE</scope>
    <source>
        <strain evidence="1">A2</strain>
    </source>
</reference>
<protein>
    <recommendedName>
        <fullName evidence="3">Peptide chain release factor 1 (ERF1)</fullName>
    </recommendedName>
</protein>
<organism evidence="1 2">
    <name type="scientific">Leucobacter ruminantium</name>
    <dbReference type="NCBI Taxonomy" id="1289170"/>
    <lineage>
        <taxon>Bacteria</taxon>
        <taxon>Bacillati</taxon>
        <taxon>Actinomycetota</taxon>
        <taxon>Actinomycetes</taxon>
        <taxon>Micrococcales</taxon>
        <taxon>Microbacteriaceae</taxon>
        <taxon>Leucobacter</taxon>
    </lineage>
</organism>
<dbReference type="RefSeq" id="WP_208044559.1">
    <property type="nucleotide sequence ID" value="NZ_JAGDYL010000001.1"/>
</dbReference>
<evidence type="ECO:0000313" key="2">
    <source>
        <dbReference type="Proteomes" id="UP000664398"/>
    </source>
</evidence>
<accession>A0A939LXA2</accession>
<gene>
    <name evidence="1" type="ORF">J4H91_02005</name>
</gene>
<keyword evidence="2" id="KW-1185">Reference proteome</keyword>
<dbReference type="InterPro" id="IPR042226">
    <property type="entry name" value="eFR1_2_sf"/>
</dbReference>
<dbReference type="Proteomes" id="UP000664398">
    <property type="component" value="Unassembled WGS sequence"/>
</dbReference>
<dbReference type="AlphaFoldDB" id="A0A939LXA2"/>
<dbReference type="EMBL" id="JAGDYL010000001">
    <property type="protein sequence ID" value="MBO1804092.1"/>
    <property type="molecule type" value="Genomic_DNA"/>
</dbReference>
<comment type="caution">
    <text evidence="1">The sequence shown here is derived from an EMBL/GenBank/DDBJ whole genome shotgun (WGS) entry which is preliminary data.</text>
</comment>
<evidence type="ECO:0000313" key="1">
    <source>
        <dbReference type="EMBL" id="MBO1804092.1"/>
    </source>
</evidence>
<name>A0A939LXA2_9MICO</name>
<dbReference type="InterPro" id="IPR040701">
    <property type="entry name" value="Bact_RF_family2"/>
</dbReference>
<dbReference type="Gene3D" id="3.30.420.60">
    <property type="entry name" value="eRF1 domain 2"/>
    <property type="match status" value="1"/>
</dbReference>
<evidence type="ECO:0008006" key="3">
    <source>
        <dbReference type="Google" id="ProtNLM"/>
    </source>
</evidence>
<proteinExistence type="predicted"/>